<keyword evidence="4" id="KW-1185">Reference proteome</keyword>
<gene>
    <name evidence="3" type="ORF">CAP51_05420</name>
</gene>
<dbReference type="OrthoDB" id="6711014at2"/>
<dbReference type="EMBL" id="NEXX01000001">
    <property type="protein sequence ID" value="OUY09041.1"/>
    <property type="molecule type" value="Genomic_DNA"/>
</dbReference>
<organism evidence="3 4">
    <name type="scientific">Acinetobacter populi</name>
    <dbReference type="NCBI Taxonomy" id="1582270"/>
    <lineage>
        <taxon>Bacteria</taxon>
        <taxon>Pseudomonadati</taxon>
        <taxon>Pseudomonadota</taxon>
        <taxon>Gammaproteobacteria</taxon>
        <taxon>Moraxellales</taxon>
        <taxon>Moraxellaceae</taxon>
        <taxon>Acinetobacter</taxon>
    </lineage>
</organism>
<name>A0A1Z9Z3J1_9GAMM</name>
<proteinExistence type="predicted"/>
<keyword evidence="2" id="KW-1133">Transmembrane helix</keyword>
<evidence type="ECO:0000256" key="2">
    <source>
        <dbReference type="SAM" id="Phobius"/>
    </source>
</evidence>
<keyword evidence="2" id="KW-0472">Membrane</keyword>
<evidence type="ECO:0000313" key="3">
    <source>
        <dbReference type="EMBL" id="OUY09041.1"/>
    </source>
</evidence>
<comment type="caution">
    <text evidence="3">The sequence shown here is derived from an EMBL/GenBank/DDBJ whole genome shotgun (WGS) entry which is preliminary data.</text>
</comment>
<keyword evidence="1" id="KW-0175">Coiled coil</keyword>
<dbReference type="AlphaFoldDB" id="A0A1Z9Z3J1"/>
<evidence type="ECO:0000313" key="4">
    <source>
        <dbReference type="Proteomes" id="UP000196536"/>
    </source>
</evidence>
<evidence type="ECO:0000256" key="1">
    <source>
        <dbReference type="SAM" id="Coils"/>
    </source>
</evidence>
<protein>
    <recommendedName>
        <fullName evidence="5">DUF4175 domain-containing protein</fullName>
    </recommendedName>
</protein>
<keyword evidence="2" id="KW-0812">Transmembrane</keyword>
<feature type="coiled-coil region" evidence="1">
    <location>
        <begin position="166"/>
        <end position="200"/>
    </location>
</feature>
<dbReference type="Proteomes" id="UP000196536">
    <property type="component" value="Unassembled WGS sequence"/>
</dbReference>
<feature type="transmembrane region" description="Helical" evidence="2">
    <location>
        <begin position="12"/>
        <end position="32"/>
    </location>
</feature>
<feature type="transmembrane region" description="Helical" evidence="2">
    <location>
        <begin position="133"/>
        <end position="151"/>
    </location>
</feature>
<sequence>MNAPRQGLFASLLILSFALHSILMVVATNYYLKDNRAIQGELLTRQLVTDSINELDPPNTVALALLTSRYATNPSIASLRILDQSDRVLATAGANKTRQGEVFVRDALLNEQKIGRIEVTLIKPSIGEQLRNLWLPLLLSLILHSLLWLGYRTIARPTRSEFLAKMKREAQLKHEIQRLADALEQEKHQASLAIAKAQQLYQKPRTLQNLQDALQQTEQGNDIYLSIQFYDPKQLLGTVNQSIAQTYFNIAQLFLNKVVELCSSHYQLKENELEIIQPFFDDGALVKISSKNANLISALVQVAVVFQLLSEAMYKRYREEKRFALQTRCAIAEELPNMQLPADKAAIRLAQYLHAKETAIYLSKPSFKDVRHCYELVALPNPSNALTREAMLLHGLNNECAQSAQDMRNQILSGRKPQHDEQDN</sequence>
<accession>A0A1Z9Z3J1</accession>
<dbReference type="RefSeq" id="WP_087619698.1">
    <property type="nucleotide sequence ID" value="NZ_NEXX01000001.1"/>
</dbReference>
<evidence type="ECO:0008006" key="5">
    <source>
        <dbReference type="Google" id="ProtNLM"/>
    </source>
</evidence>
<reference evidence="3 4" key="1">
    <citation type="submission" date="2017-05" db="EMBL/GenBank/DDBJ databases">
        <title>Acinetobacter populi ANC 5415 (= PBJ7), whole genome shotgun sequencing project.</title>
        <authorList>
            <person name="Nemec A."/>
            <person name="Radolfova-Krizova L."/>
        </authorList>
    </citation>
    <scope>NUCLEOTIDE SEQUENCE [LARGE SCALE GENOMIC DNA]</scope>
    <source>
        <strain evidence="3 4">PBJ7</strain>
    </source>
</reference>